<dbReference type="GO" id="GO:0004553">
    <property type="term" value="F:hydrolase activity, hydrolyzing O-glycosyl compounds"/>
    <property type="evidence" value="ECO:0007669"/>
    <property type="project" value="UniProtKB-ARBA"/>
</dbReference>
<sequence>MKSLYRKLGLLSVVLMGLSFSACDDAKYKPVDTGLYLAETNTKSLVGKKIISEDDGHYNFTITPRLISPIDQDVTMSLGIDKEFLNQYNARYGTSLEVVPDEYVEFSNKEITLKAGEVLSSTVEITIKPLSKEMVDSGKKYALPVGIVGANTSLLAGASSILYQLEKTPIVTVPILNSQNNAKFSMTSDYSLTQWSVEFCVNIDKLGTAIGQLNNQAMFSASAPDGMDGEIYTRFGDAPIKGNIFQVKNQGTQINSNMEFSTNTWYHLAIVCDGATLSLYVNGELDNQIAVTGKVTNLEKNKFGFGNTDYLKANVKVSELRFWTKAISQTQIKENMYSIDPTTEGLEAYWKMDEGSGNDFKDYTGHGNNGHSVGTTVWSPNERLDGKQ</sequence>
<name>R6CDG5_9BACT</name>
<dbReference type="Pfam" id="PF08522">
    <property type="entry name" value="BT_3987-like_N"/>
    <property type="match status" value="1"/>
</dbReference>
<organism evidence="3 4">
    <name type="scientific">Phocaeicola coprocola CAG:162</name>
    <dbReference type="NCBI Taxonomy" id="1263040"/>
    <lineage>
        <taxon>Bacteria</taxon>
        <taxon>Pseudomonadati</taxon>
        <taxon>Bacteroidota</taxon>
        <taxon>Bacteroidia</taxon>
        <taxon>Bacteroidales</taxon>
        <taxon>Bacteroidaceae</taxon>
        <taxon>Phocaeicola</taxon>
    </lineage>
</organism>
<dbReference type="PROSITE" id="PS51257">
    <property type="entry name" value="PROKAR_LIPOPROTEIN"/>
    <property type="match status" value="1"/>
</dbReference>
<feature type="domain" description="BT-3987-like N-terminal" evidence="2">
    <location>
        <begin position="34"/>
        <end position="152"/>
    </location>
</feature>
<reference evidence="3" key="1">
    <citation type="submission" date="2012-11" db="EMBL/GenBank/DDBJ databases">
        <title>Dependencies among metagenomic species, viruses, plasmids and units of genetic variation.</title>
        <authorList>
            <person name="Nielsen H.B."/>
            <person name="Almeida M."/>
            <person name="Juncker A.S."/>
            <person name="Rasmussen S."/>
            <person name="Li J."/>
            <person name="Sunagawa S."/>
            <person name="Plichta D."/>
            <person name="Gautier L."/>
            <person name="Le Chatelier E."/>
            <person name="Peletier E."/>
            <person name="Bonde I."/>
            <person name="Nielsen T."/>
            <person name="Manichanh C."/>
            <person name="Arumugam M."/>
            <person name="Batto J."/>
            <person name="Santos M.B.Q.D."/>
            <person name="Blom N."/>
            <person name="Borruel N."/>
            <person name="Burgdorf K.S."/>
            <person name="Boumezbeur F."/>
            <person name="Casellas F."/>
            <person name="Dore J."/>
            <person name="Guarner F."/>
            <person name="Hansen T."/>
            <person name="Hildebrand F."/>
            <person name="Kaas R.S."/>
            <person name="Kennedy S."/>
            <person name="Kristiansen K."/>
            <person name="Kultima J.R."/>
            <person name="Leonard P."/>
            <person name="Levenez F."/>
            <person name="Lund O."/>
            <person name="Moumen B."/>
            <person name="Le Paslier D."/>
            <person name="Pons N."/>
            <person name="Pedersen O."/>
            <person name="Prifti E."/>
            <person name="Qin J."/>
            <person name="Raes J."/>
            <person name="Tap J."/>
            <person name="Tims S."/>
            <person name="Ussery D.W."/>
            <person name="Yamada T."/>
            <person name="MetaHit consortium"/>
            <person name="Renault P."/>
            <person name="Sicheritz-Ponten T."/>
            <person name="Bork P."/>
            <person name="Wang J."/>
            <person name="Brunak S."/>
            <person name="Ehrlich S.D."/>
        </authorList>
    </citation>
    <scope>NUCLEOTIDE SEQUENCE [LARGE SCALE GENOMIC DNA]</scope>
</reference>
<comment type="caution">
    <text evidence="3">The sequence shown here is derived from an EMBL/GenBank/DDBJ whole genome shotgun (WGS) entry which is preliminary data.</text>
</comment>
<dbReference type="SUPFAM" id="SSF49899">
    <property type="entry name" value="Concanavalin A-like lectins/glucanases"/>
    <property type="match status" value="1"/>
</dbReference>
<dbReference type="Gene3D" id="2.60.40.1740">
    <property type="entry name" value="hypothetical protein (bacova_03559)"/>
    <property type="match status" value="1"/>
</dbReference>
<evidence type="ECO:0000259" key="2">
    <source>
        <dbReference type="Pfam" id="PF08522"/>
    </source>
</evidence>
<keyword evidence="1" id="KW-0732">Signal</keyword>
<dbReference type="Gene3D" id="2.60.120.200">
    <property type="match status" value="1"/>
</dbReference>
<feature type="chain" id="PRO_5004414410" description="BT-3987-like N-terminal domain-containing protein" evidence="1">
    <location>
        <begin position="23"/>
        <end position="388"/>
    </location>
</feature>
<dbReference type="InterPro" id="IPR013320">
    <property type="entry name" value="ConA-like_dom_sf"/>
</dbReference>
<dbReference type="GO" id="GO:0005975">
    <property type="term" value="P:carbohydrate metabolic process"/>
    <property type="evidence" value="ECO:0007669"/>
    <property type="project" value="UniProtKB-ARBA"/>
</dbReference>
<dbReference type="Pfam" id="PF13385">
    <property type="entry name" value="Laminin_G_3"/>
    <property type="match status" value="1"/>
</dbReference>
<dbReference type="EMBL" id="CBCJ010000117">
    <property type="protein sequence ID" value="CDA70969.1"/>
    <property type="molecule type" value="Genomic_DNA"/>
</dbReference>
<dbReference type="RefSeq" id="WP_022126139.1">
    <property type="nucleotide sequence ID" value="NZ_FR881002.1"/>
</dbReference>
<gene>
    <name evidence="3" type="ORF">BN509_01950</name>
</gene>
<evidence type="ECO:0000313" key="4">
    <source>
        <dbReference type="Proteomes" id="UP000018362"/>
    </source>
</evidence>
<dbReference type="Proteomes" id="UP000018362">
    <property type="component" value="Unassembled WGS sequence"/>
</dbReference>
<dbReference type="AlphaFoldDB" id="R6CDG5"/>
<proteinExistence type="predicted"/>
<accession>R6CDG5</accession>
<feature type="signal peptide" evidence="1">
    <location>
        <begin position="1"/>
        <end position="22"/>
    </location>
</feature>
<dbReference type="InterPro" id="IPR013728">
    <property type="entry name" value="BT_3987-like_N"/>
</dbReference>
<protein>
    <recommendedName>
        <fullName evidence="2">BT-3987-like N-terminal domain-containing protein</fullName>
    </recommendedName>
</protein>
<evidence type="ECO:0000313" key="3">
    <source>
        <dbReference type="EMBL" id="CDA70969.1"/>
    </source>
</evidence>
<evidence type="ECO:0000256" key="1">
    <source>
        <dbReference type="SAM" id="SignalP"/>
    </source>
</evidence>